<proteinExistence type="predicted"/>
<feature type="signal peptide" evidence="1">
    <location>
        <begin position="1"/>
        <end position="23"/>
    </location>
</feature>
<dbReference type="AlphaFoldDB" id="A0A068RXQ2"/>
<dbReference type="OrthoDB" id="2282401at2759"/>
<accession>A0A068RXQ2</accession>
<reference evidence="2" key="1">
    <citation type="submission" date="2013-08" db="EMBL/GenBank/DDBJ databases">
        <title>Gene expansion shapes genome architecture in the human pathogen Lichtheimia corymbifera: an evolutionary genomics analysis in the ancient terrestrial Mucorales (Mucoromycotina).</title>
        <authorList>
            <person name="Schwartze V.U."/>
            <person name="Winter S."/>
            <person name="Shelest E."/>
            <person name="Marcet-Houben M."/>
            <person name="Horn F."/>
            <person name="Wehner S."/>
            <person name="Hoffmann K."/>
            <person name="Riege K."/>
            <person name="Sammeth M."/>
            <person name="Nowrousian M."/>
            <person name="Valiante V."/>
            <person name="Linde J."/>
            <person name="Jacobsen I.D."/>
            <person name="Marz M."/>
            <person name="Brakhage A.A."/>
            <person name="Gabaldon T."/>
            <person name="Bocker S."/>
            <person name="Voigt K."/>
        </authorList>
    </citation>
    <scope>NUCLEOTIDE SEQUENCE [LARGE SCALE GENOMIC DNA]</scope>
    <source>
        <strain evidence="2">FSU 9682</strain>
    </source>
</reference>
<name>A0A068RXQ2_9FUNG</name>
<evidence type="ECO:0000313" key="2">
    <source>
        <dbReference type="EMBL" id="CDH54923.1"/>
    </source>
</evidence>
<keyword evidence="1" id="KW-0732">Signal</keyword>
<keyword evidence="3" id="KW-1185">Reference proteome</keyword>
<dbReference type="EMBL" id="CBTN010000026">
    <property type="protein sequence ID" value="CDH54923.1"/>
    <property type="molecule type" value="Genomic_DNA"/>
</dbReference>
<sequence>MVRLFTLTTASLGLFLTAQSVTAAPTTQSGDMASGGGADGGQLRSFMGVAKTFCGAVNGHPDDLSKVVASAENTVGGGSGPGNGSPFNPAQQLFKLAKQFCERVNQHPEEPSSPNIATGNGL</sequence>
<gene>
    <name evidence="2" type="ORF">LCOR_06131.1</name>
</gene>
<evidence type="ECO:0000313" key="3">
    <source>
        <dbReference type="Proteomes" id="UP000027586"/>
    </source>
</evidence>
<organism evidence="2 3">
    <name type="scientific">Lichtheimia corymbifera JMRC:FSU:9682</name>
    <dbReference type="NCBI Taxonomy" id="1263082"/>
    <lineage>
        <taxon>Eukaryota</taxon>
        <taxon>Fungi</taxon>
        <taxon>Fungi incertae sedis</taxon>
        <taxon>Mucoromycota</taxon>
        <taxon>Mucoromycotina</taxon>
        <taxon>Mucoromycetes</taxon>
        <taxon>Mucorales</taxon>
        <taxon>Lichtheimiaceae</taxon>
        <taxon>Lichtheimia</taxon>
    </lineage>
</organism>
<feature type="chain" id="PRO_5001652828" evidence="1">
    <location>
        <begin position="24"/>
        <end position="122"/>
    </location>
</feature>
<comment type="caution">
    <text evidence="2">The sequence shown here is derived from an EMBL/GenBank/DDBJ whole genome shotgun (WGS) entry which is preliminary data.</text>
</comment>
<evidence type="ECO:0000256" key="1">
    <source>
        <dbReference type="SAM" id="SignalP"/>
    </source>
</evidence>
<dbReference type="VEuPathDB" id="FungiDB:LCOR_06131.1"/>
<dbReference type="Proteomes" id="UP000027586">
    <property type="component" value="Unassembled WGS sequence"/>
</dbReference>
<protein>
    <submittedName>
        <fullName evidence="2">Uncharacterized protein</fullName>
    </submittedName>
</protein>